<reference evidence="2 3" key="1">
    <citation type="submission" date="2021-07" db="EMBL/GenBank/DDBJ databases">
        <title>Actinomadura sp. PM05-2 isolated from lichen.</title>
        <authorList>
            <person name="Somphong A."/>
            <person name="Phongsopitanun W."/>
            <person name="Tanasupawat S."/>
            <person name="Peongsungnone V."/>
        </authorList>
    </citation>
    <scope>NUCLEOTIDE SEQUENCE [LARGE SCALE GENOMIC DNA]</scope>
    <source>
        <strain evidence="2 3">PM05-2</strain>
    </source>
</reference>
<dbReference type="Proteomes" id="UP000774570">
    <property type="component" value="Unassembled WGS sequence"/>
</dbReference>
<dbReference type="PANTHER" id="PTHR32251">
    <property type="entry name" value="3-OXO-5-ALPHA-STEROID 4-DEHYDROGENASE"/>
    <property type="match status" value="1"/>
</dbReference>
<dbReference type="EMBL" id="JAIBOA010000016">
    <property type="protein sequence ID" value="MBW8485501.1"/>
    <property type="molecule type" value="Genomic_DNA"/>
</dbReference>
<feature type="transmembrane region" description="Helical" evidence="1">
    <location>
        <begin position="65"/>
        <end position="84"/>
    </location>
</feature>
<sequence>MSGVPAGPFLANLLYAALAVVALFAVTFAVALRQRRHVVVDVAWGTGFAVIAAVSHLASAGHGDGARRLVVLVLTAAWGLRLAWHIGRRSRGKGEDPRYEALLRKAKGNPDLHALRSVYLVQAAVMWFVSLPVQLAMYEPGGLGPVGYAGIALWAVGLFFEAVGDHQLSRFAADPANKGQVMDRGLWRYTRHPNYFGDATVWWGLFLLACDQWIGLATVLSPLLMSFFLVKGTGKPLLERRMARTRPGYAGYAARTSGFLPLPPRG</sequence>
<evidence type="ECO:0000256" key="1">
    <source>
        <dbReference type="SAM" id="Phobius"/>
    </source>
</evidence>
<dbReference type="PANTHER" id="PTHR32251:SF17">
    <property type="entry name" value="STEROID 5-ALPHA REDUCTASE C-TERMINAL DOMAIN-CONTAINING PROTEIN"/>
    <property type="match status" value="1"/>
</dbReference>
<feature type="transmembrane region" description="Helical" evidence="1">
    <location>
        <begin position="38"/>
        <end position="59"/>
    </location>
</feature>
<evidence type="ECO:0000313" key="2">
    <source>
        <dbReference type="EMBL" id="MBW8485501.1"/>
    </source>
</evidence>
<dbReference type="Pfam" id="PF06966">
    <property type="entry name" value="DUF1295"/>
    <property type="match status" value="1"/>
</dbReference>
<evidence type="ECO:0000313" key="3">
    <source>
        <dbReference type="Proteomes" id="UP000774570"/>
    </source>
</evidence>
<feature type="transmembrane region" description="Helical" evidence="1">
    <location>
        <begin position="117"/>
        <end position="138"/>
    </location>
</feature>
<dbReference type="Gene3D" id="1.20.120.1630">
    <property type="match status" value="1"/>
</dbReference>
<dbReference type="InterPro" id="IPR010721">
    <property type="entry name" value="UstE-like"/>
</dbReference>
<gene>
    <name evidence="2" type="ORF">K1Y72_24185</name>
</gene>
<accession>A0ABS7FZ04</accession>
<feature type="transmembrane region" description="Helical" evidence="1">
    <location>
        <begin position="12"/>
        <end position="31"/>
    </location>
</feature>
<keyword evidence="1" id="KW-1133">Transmembrane helix</keyword>
<feature type="transmembrane region" description="Helical" evidence="1">
    <location>
        <begin position="201"/>
        <end position="230"/>
    </location>
</feature>
<name>A0ABS7FZ04_9ACTN</name>
<organism evidence="2 3">
    <name type="scientific">Actinomadura parmotrematis</name>
    <dbReference type="NCBI Taxonomy" id="2864039"/>
    <lineage>
        <taxon>Bacteria</taxon>
        <taxon>Bacillati</taxon>
        <taxon>Actinomycetota</taxon>
        <taxon>Actinomycetes</taxon>
        <taxon>Streptosporangiales</taxon>
        <taxon>Thermomonosporaceae</taxon>
        <taxon>Actinomadura</taxon>
    </lineage>
</organism>
<keyword evidence="1" id="KW-0812">Transmembrane</keyword>
<comment type="caution">
    <text evidence="2">The sequence shown here is derived from an EMBL/GenBank/DDBJ whole genome shotgun (WGS) entry which is preliminary data.</text>
</comment>
<keyword evidence="3" id="KW-1185">Reference proteome</keyword>
<protein>
    <submittedName>
        <fullName evidence="2">DUF1295 domain-containing protein</fullName>
    </submittedName>
</protein>
<proteinExistence type="predicted"/>
<keyword evidence="1" id="KW-0472">Membrane</keyword>
<dbReference type="PROSITE" id="PS50244">
    <property type="entry name" value="S5A_REDUCTASE"/>
    <property type="match status" value="1"/>
</dbReference>